<dbReference type="OrthoDB" id="612216at2759"/>
<proteinExistence type="predicted"/>
<sequence length="439" mass="49807">MFLQGNAPLNKFSLRCKTRYDSARVDSWIANVLDRGVKDLDVYISSNGDYPLPSEILMSKTLVRLKIGGGNEEFTIYDIKDVFLPNLKFLYLLDDIVFDETGDKVSKLLSGCPVLEELVMINLMWGLSEFCSVSSSTLKRVTICSEIIDENPRNVSFDTPNLVYLEFSDVVAIKYPKVNFDSLVEARLGLQLTPIQEKRSRASRDGYSSNDDEEEEMDANAADFLTGISNVKILYLSSDTLEVLNLCCKAIPVFNNLIHLTIETHQDVGWDSLPNLLGNCPNLETIVFKGLDYKDTNRCEDETYRFNNDTYKCWDENGKRCVCKPWKGTPIGLSSSPVKTLKVFEFGEICSYNDDMDKQSEVIKYFLETMPNLEQVTLYWDTSFDDDLSIQLTEFQMLEKVASPKCKIQIISDNISYSTTVHSSPSSNGLVFFSNRFPV</sequence>
<dbReference type="EMBL" id="CM002873">
    <property type="protein sequence ID" value="KFK35153.1"/>
    <property type="molecule type" value="Genomic_DNA"/>
</dbReference>
<dbReference type="SMART" id="SM00579">
    <property type="entry name" value="FBD"/>
    <property type="match status" value="1"/>
</dbReference>
<dbReference type="OMA" id="ELVMINL"/>
<name>A0A087GZ51_ARAAL</name>
<dbReference type="InterPro" id="IPR055411">
    <property type="entry name" value="LRR_FXL15/At3g58940/PEG3-like"/>
</dbReference>
<gene>
    <name evidence="2" type="ordered locus">AALP_Aa5g245400</name>
</gene>
<dbReference type="InterPro" id="IPR032675">
    <property type="entry name" value="LRR_dom_sf"/>
</dbReference>
<dbReference type="Gramene" id="KFK35153">
    <property type="protein sequence ID" value="KFK35153"/>
    <property type="gene ID" value="AALP_AA5G245400"/>
</dbReference>
<accession>A0A087GZ51</accession>
<organism evidence="2 3">
    <name type="scientific">Arabis alpina</name>
    <name type="common">Alpine rock-cress</name>
    <dbReference type="NCBI Taxonomy" id="50452"/>
    <lineage>
        <taxon>Eukaryota</taxon>
        <taxon>Viridiplantae</taxon>
        <taxon>Streptophyta</taxon>
        <taxon>Embryophyta</taxon>
        <taxon>Tracheophyta</taxon>
        <taxon>Spermatophyta</taxon>
        <taxon>Magnoliopsida</taxon>
        <taxon>eudicotyledons</taxon>
        <taxon>Gunneridae</taxon>
        <taxon>Pentapetalae</taxon>
        <taxon>rosids</taxon>
        <taxon>malvids</taxon>
        <taxon>Brassicales</taxon>
        <taxon>Brassicaceae</taxon>
        <taxon>Arabideae</taxon>
        <taxon>Arabis</taxon>
    </lineage>
</organism>
<dbReference type="SUPFAM" id="SSF52047">
    <property type="entry name" value="RNI-like"/>
    <property type="match status" value="1"/>
</dbReference>
<reference evidence="3" key="1">
    <citation type="journal article" date="2015" name="Nat. Plants">
        <title>Genome expansion of Arabis alpina linked with retrotransposition and reduced symmetric DNA methylation.</title>
        <authorList>
            <person name="Willing E.M."/>
            <person name="Rawat V."/>
            <person name="Mandakova T."/>
            <person name="Maumus F."/>
            <person name="James G.V."/>
            <person name="Nordstroem K.J."/>
            <person name="Becker C."/>
            <person name="Warthmann N."/>
            <person name="Chica C."/>
            <person name="Szarzynska B."/>
            <person name="Zytnicki M."/>
            <person name="Albani M.C."/>
            <person name="Kiefer C."/>
            <person name="Bergonzi S."/>
            <person name="Castaings L."/>
            <person name="Mateos J.L."/>
            <person name="Berns M.C."/>
            <person name="Bujdoso N."/>
            <person name="Piofczyk T."/>
            <person name="de Lorenzo L."/>
            <person name="Barrero-Sicilia C."/>
            <person name="Mateos I."/>
            <person name="Piednoel M."/>
            <person name="Hagmann J."/>
            <person name="Chen-Min-Tao R."/>
            <person name="Iglesias-Fernandez R."/>
            <person name="Schuster S.C."/>
            <person name="Alonso-Blanco C."/>
            <person name="Roudier F."/>
            <person name="Carbonero P."/>
            <person name="Paz-Ares J."/>
            <person name="Davis S.J."/>
            <person name="Pecinka A."/>
            <person name="Quesneville H."/>
            <person name="Colot V."/>
            <person name="Lysak M.A."/>
            <person name="Weigel D."/>
            <person name="Coupland G."/>
            <person name="Schneeberger K."/>
        </authorList>
    </citation>
    <scope>NUCLEOTIDE SEQUENCE [LARGE SCALE GENOMIC DNA]</scope>
    <source>
        <strain evidence="3">cv. Pajares</strain>
    </source>
</reference>
<protein>
    <recommendedName>
        <fullName evidence="1">FBD domain-containing protein</fullName>
    </recommendedName>
</protein>
<dbReference type="InterPro" id="IPR006566">
    <property type="entry name" value="FBD"/>
</dbReference>
<dbReference type="AlphaFoldDB" id="A0A087GZ51"/>
<dbReference type="Pfam" id="PF24758">
    <property type="entry name" value="LRR_At5g56370"/>
    <property type="match status" value="1"/>
</dbReference>
<feature type="domain" description="FBD" evidence="1">
    <location>
        <begin position="331"/>
        <end position="411"/>
    </location>
</feature>
<dbReference type="Proteomes" id="UP000029120">
    <property type="component" value="Chromosome 5"/>
</dbReference>
<dbReference type="Gene3D" id="3.80.10.10">
    <property type="entry name" value="Ribonuclease Inhibitor"/>
    <property type="match status" value="1"/>
</dbReference>
<evidence type="ECO:0000313" key="2">
    <source>
        <dbReference type="EMBL" id="KFK35153.1"/>
    </source>
</evidence>
<dbReference type="PANTHER" id="PTHR31293">
    <property type="entry name" value="RNI-LIKE SUPERFAMILY PROTEIN"/>
    <property type="match status" value="1"/>
</dbReference>
<dbReference type="PANTHER" id="PTHR31293:SF16">
    <property type="entry name" value="RNI-LIKE SUPERFAMILY PROTEIN"/>
    <property type="match status" value="1"/>
</dbReference>
<evidence type="ECO:0000259" key="1">
    <source>
        <dbReference type="SMART" id="SM00579"/>
    </source>
</evidence>
<keyword evidence="3" id="KW-1185">Reference proteome</keyword>
<evidence type="ECO:0000313" key="3">
    <source>
        <dbReference type="Proteomes" id="UP000029120"/>
    </source>
</evidence>
<dbReference type="InterPro" id="IPR055294">
    <property type="entry name" value="FBL60-like"/>
</dbReference>